<organism evidence="3">
    <name type="scientific">Panicum hallii</name>
    <dbReference type="NCBI Taxonomy" id="206008"/>
    <lineage>
        <taxon>Eukaryota</taxon>
        <taxon>Viridiplantae</taxon>
        <taxon>Streptophyta</taxon>
        <taxon>Embryophyta</taxon>
        <taxon>Tracheophyta</taxon>
        <taxon>Spermatophyta</taxon>
        <taxon>Magnoliopsida</taxon>
        <taxon>Liliopsida</taxon>
        <taxon>Poales</taxon>
        <taxon>Poaceae</taxon>
        <taxon>PACMAD clade</taxon>
        <taxon>Panicoideae</taxon>
        <taxon>Panicodae</taxon>
        <taxon>Paniceae</taxon>
        <taxon>Panicinae</taxon>
        <taxon>Panicum</taxon>
        <taxon>Panicum sect. Panicum</taxon>
    </lineage>
</organism>
<dbReference type="EMBL" id="CM008053">
    <property type="protein sequence ID" value="PAN43443.1"/>
    <property type="molecule type" value="Genomic_DNA"/>
</dbReference>
<keyword evidence="2" id="KW-0732">Signal</keyword>
<feature type="compositionally biased region" description="Pro residues" evidence="1">
    <location>
        <begin position="124"/>
        <end position="133"/>
    </location>
</feature>
<evidence type="ECO:0000256" key="2">
    <source>
        <dbReference type="SAM" id="SignalP"/>
    </source>
</evidence>
<reference evidence="3" key="1">
    <citation type="submission" date="2018-04" db="EMBL/GenBank/DDBJ databases">
        <title>WGS assembly of Panicum hallii.</title>
        <authorList>
            <person name="Lovell J."/>
            <person name="Jenkins J."/>
            <person name="Lowry D."/>
            <person name="Mamidi S."/>
            <person name="Sreedasyam A."/>
            <person name="Weng X."/>
            <person name="Barry K."/>
            <person name="Bonette J."/>
            <person name="Campitelli B."/>
            <person name="Daum C."/>
            <person name="Gordon S."/>
            <person name="Gould B."/>
            <person name="Lipzen A."/>
            <person name="Macqueen A."/>
            <person name="Palacio-Mejia J."/>
            <person name="Plott C."/>
            <person name="Shakirov E."/>
            <person name="Shu S."/>
            <person name="Yoshinaga Y."/>
            <person name="Zane M."/>
            <person name="Rokhsar D."/>
            <person name="Grimwood J."/>
            <person name="Schmutz J."/>
            <person name="Juenger T."/>
        </authorList>
    </citation>
    <scope>NUCLEOTIDE SEQUENCE [LARGE SCALE GENOMIC DNA]</scope>
    <source>
        <strain evidence="3">FIL2</strain>
    </source>
</reference>
<dbReference type="Gramene" id="PAN43443">
    <property type="protein sequence ID" value="PAN43443"/>
    <property type="gene ID" value="PAHAL_8G236400"/>
</dbReference>
<feature type="chain" id="PRO_5015440820" evidence="2">
    <location>
        <begin position="49"/>
        <end position="144"/>
    </location>
</feature>
<feature type="signal peptide" evidence="2">
    <location>
        <begin position="1"/>
        <end position="48"/>
    </location>
</feature>
<name>A0A2S3IFA1_9POAL</name>
<accession>A0A2S3IFA1</accession>
<dbReference type="Proteomes" id="UP000243499">
    <property type="component" value="Chromosome 8"/>
</dbReference>
<evidence type="ECO:0000256" key="1">
    <source>
        <dbReference type="SAM" id="MobiDB-lite"/>
    </source>
</evidence>
<dbReference type="AlphaFoldDB" id="A0A2S3IFA1"/>
<feature type="compositionally biased region" description="Polar residues" evidence="1">
    <location>
        <begin position="101"/>
        <end position="117"/>
    </location>
</feature>
<sequence>MQMRQVMLFIINGAKMPTTDGRRQSFPPALLPLLLLVLLSGCPPPCKGDLKNSAGPSLAPTPAPTLALDLAPAPSLGFETVGFNISRALCTGHVHGRITPKRTSGGQPSRQAGSRTSGPKRPCDSPPCTPPPRTGAAGINVNRA</sequence>
<feature type="region of interest" description="Disordered" evidence="1">
    <location>
        <begin position="96"/>
        <end position="144"/>
    </location>
</feature>
<proteinExistence type="predicted"/>
<evidence type="ECO:0000313" key="3">
    <source>
        <dbReference type="EMBL" id="PAN43443.1"/>
    </source>
</evidence>
<gene>
    <name evidence="3" type="ORF">PAHAL_8G236400</name>
</gene>
<protein>
    <submittedName>
        <fullName evidence="3">Uncharacterized protein</fullName>
    </submittedName>
</protein>